<organism evidence="2 3">
    <name type="scientific">Mucilaginibacter mallensis</name>
    <dbReference type="NCBI Taxonomy" id="652787"/>
    <lineage>
        <taxon>Bacteria</taxon>
        <taxon>Pseudomonadati</taxon>
        <taxon>Bacteroidota</taxon>
        <taxon>Sphingobacteriia</taxon>
        <taxon>Sphingobacteriales</taxon>
        <taxon>Sphingobacteriaceae</taxon>
        <taxon>Mucilaginibacter</taxon>
    </lineage>
</organism>
<dbReference type="STRING" id="652787.SAMN05216490_2065"/>
<feature type="signal peptide" evidence="1">
    <location>
        <begin position="1"/>
        <end position="19"/>
    </location>
</feature>
<dbReference type="Gene3D" id="3.90.280.10">
    <property type="entry name" value="PEBP-like"/>
    <property type="match status" value="1"/>
</dbReference>
<proteinExistence type="predicted"/>
<name>A0A1H1W0J5_MUCMA</name>
<evidence type="ECO:0000256" key="1">
    <source>
        <dbReference type="SAM" id="SignalP"/>
    </source>
</evidence>
<accession>A0A1H1W0J5</accession>
<keyword evidence="3" id="KW-1185">Reference proteome</keyword>
<dbReference type="InterPro" id="IPR005247">
    <property type="entry name" value="YbhB_YbcL/LppC-like"/>
</dbReference>
<dbReference type="OrthoDB" id="9797506at2"/>
<keyword evidence="1" id="KW-0732">Signal</keyword>
<dbReference type="InterPro" id="IPR008914">
    <property type="entry name" value="PEBP"/>
</dbReference>
<protein>
    <recommendedName>
        <fullName evidence="4">Phospholipid-binding protein, PBP family</fullName>
    </recommendedName>
</protein>
<dbReference type="EMBL" id="LT629740">
    <property type="protein sequence ID" value="SDS90778.1"/>
    <property type="molecule type" value="Genomic_DNA"/>
</dbReference>
<dbReference type="PANTHER" id="PTHR30289">
    <property type="entry name" value="UNCHARACTERIZED PROTEIN YBCL-RELATED"/>
    <property type="match status" value="1"/>
</dbReference>
<reference evidence="2 3" key="1">
    <citation type="submission" date="2016-10" db="EMBL/GenBank/DDBJ databases">
        <authorList>
            <person name="de Groot N.N."/>
        </authorList>
    </citation>
    <scope>NUCLEOTIDE SEQUENCE [LARGE SCALE GENOMIC DNA]</scope>
    <source>
        <strain evidence="2 3">MP1X4</strain>
    </source>
</reference>
<gene>
    <name evidence="2" type="ORF">SAMN05216490_2065</name>
</gene>
<dbReference type="SUPFAM" id="SSF49777">
    <property type="entry name" value="PEBP-like"/>
    <property type="match status" value="1"/>
</dbReference>
<dbReference type="Proteomes" id="UP000199679">
    <property type="component" value="Chromosome I"/>
</dbReference>
<sequence length="180" mass="18998">MKSIFTLFISLFFVQAAFSQTFTIKSNDLGGQFTNEFTANSFGCNGGNKSPELNWTGAPESTQSFAITMYDPDAPTGSGFWHWVVVDIPATIHELKAGAGDIKSNIAPQGSLQSMNDTGAPGYQGPCPGAGEAAHRYIITVYALGTVKLGTTASTTAAITGFLLGKQVLAKASLIVYCKR</sequence>
<dbReference type="AlphaFoldDB" id="A0A1H1W0J5"/>
<dbReference type="NCBIfam" id="TIGR00481">
    <property type="entry name" value="YbhB/YbcL family Raf kinase inhibitor-like protein"/>
    <property type="match status" value="1"/>
</dbReference>
<dbReference type="Pfam" id="PF01161">
    <property type="entry name" value="PBP"/>
    <property type="match status" value="1"/>
</dbReference>
<evidence type="ECO:0000313" key="2">
    <source>
        <dbReference type="EMBL" id="SDS90778.1"/>
    </source>
</evidence>
<dbReference type="CDD" id="cd00865">
    <property type="entry name" value="PEBP_bact_arch"/>
    <property type="match status" value="1"/>
</dbReference>
<evidence type="ECO:0008006" key="4">
    <source>
        <dbReference type="Google" id="ProtNLM"/>
    </source>
</evidence>
<feature type="chain" id="PRO_5009263913" description="Phospholipid-binding protein, PBP family" evidence="1">
    <location>
        <begin position="20"/>
        <end position="180"/>
    </location>
</feature>
<dbReference type="RefSeq" id="WP_091371962.1">
    <property type="nucleotide sequence ID" value="NZ_LT629740.1"/>
</dbReference>
<dbReference type="PANTHER" id="PTHR30289:SF1">
    <property type="entry name" value="PEBP (PHOSPHATIDYLETHANOLAMINE-BINDING PROTEIN) FAMILY PROTEIN"/>
    <property type="match status" value="1"/>
</dbReference>
<evidence type="ECO:0000313" key="3">
    <source>
        <dbReference type="Proteomes" id="UP000199679"/>
    </source>
</evidence>
<dbReference type="InterPro" id="IPR036610">
    <property type="entry name" value="PEBP-like_sf"/>
</dbReference>